<proteinExistence type="predicted"/>
<feature type="region of interest" description="Disordered" evidence="1">
    <location>
        <begin position="174"/>
        <end position="283"/>
    </location>
</feature>
<organism evidence="2">
    <name type="scientific">Arion vulgaris</name>
    <dbReference type="NCBI Taxonomy" id="1028688"/>
    <lineage>
        <taxon>Eukaryota</taxon>
        <taxon>Metazoa</taxon>
        <taxon>Spiralia</taxon>
        <taxon>Lophotrochozoa</taxon>
        <taxon>Mollusca</taxon>
        <taxon>Gastropoda</taxon>
        <taxon>Heterobranchia</taxon>
        <taxon>Euthyneura</taxon>
        <taxon>Panpulmonata</taxon>
        <taxon>Eupulmonata</taxon>
        <taxon>Stylommatophora</taxon>
        <taxon>Helicina</taxon>
        <taxon>Arionoidea</taxon>
        <taxon>Arionidae</taxon>
        <taxon>Arion</taxon>
    </lineage>
</organism>
<feature type="compositionally biased region" description="Polar residues" evidence="1">
    <location>
        <begin position="178"/>
        <end position="195"/>
    </location>
</feature>
<feature type="non-terminal residue" evidence="2">
    <location>
        <position position="1"/>
    </location>
</feature>
<dbReference type="AlphaFoldDB" id="A0A0B6ZRZ9"/>
<feature type="compositionally biased region" description="Polar residues" evidence="1">
    <location>
        <begin position="245"/>
        <end position="283"/>
    </location>
</feature>
<accession>A0A0B6ZRZ9</accession>
<feature type="compositionally biased region" description="Polar residues" evidence="1">
    <location>
        <begin position="212"/>
        <end position="237"/>
    </location>
</feature>
<dbReference type="EMBL" id="HACG01024554">
    <property type="protein sequence ID" value="CEK71419.1"/>
    <property type="molecule type" value="Transcribed_RNA"/>
</dbReference>
<evidence type="ECO:0000256" key="1">
    <source>
        <dbReference type="SAM" id="MobiDB-lite"/>
    </source>
</evidence>
<feature type="compositionally biased region" description="Low complexity" evidence="1">
    <location>
        <begin position="58"/>
        <end position="67"/>
    </location>
</feature>
<gene>
    <name evidence="2" type="primary">ORF78292</name>
</gene>
<protein>
    <submittedName>
        <fullName evidence="2">Uncharacterized protein</fullName>
    </submittedName>
</protein>
<feature type="compositionally biased region" description="Low complexity" evidence="1">
    <location>
        <begin position="200"/>
        <end position="209"/>
    </location>
</feature>
<evidence type="ECO:0000313" key="2">
    <source>
        <dbReference type="EMBL" id="CEK71419.1"/>
    </source>
</evidence>
<sequence length="305" mass="33364">EEDIDMLYAKINKIKMDKLKVKFEREEVMGSHLKTFLPIFLSETDQTREHTPAENSSHKTASAAASGGKEKKIFSSASDVFPVTHSTARSSSNSISSASGASIRDYHQAKQFTKTPLLPQKLSPHSTLKCNIPEADTDRAVILSRSSPQSLDNTSIKSFKFSATTLVTGTAPQFYRNPAQQPSSLSQKPPYSTTQDVRHSSSSTRSNISPKPMSSQTPAQTSNLSSDQPLTQLTSLLSPVHHTSRQASTIVQPQYRTHSSEKPVSSGNERYPNSHQPSLLTHPSTNMTEAASKLSSQKSISITYL</sequence>
<name>A0A0B6ZRZ9_9EUPU</name>
<reference evidence="2" key="1">
    <citation type="submission" date="2014-12" db="EMBL/GenBank/DDBJ databases">
        <title>Insight into the proteome of Arion vulgaris.</title>
        <authorList>
            <person name="Aradska J."/>
            <person name="Bulat T."/>
            <person name="Smidak R."/>
            <person name="Sarate P."/>
            <person name="Gangsoo J."/>
            <person name="Sialana F."/>
            <person name="Bilban M."/>
            <person name="Lubec G."/>
        </authorList>
    </citation>
    <scope>NUCLEOTIDE SEQUENCE</scope>
    <source>
        <tissue evidence="2">Skin</tissue>
    </source>
</reference>
<feature type="region of interest" description="Disordered" evidence="1">
    <location>
        <begin position="44"/>
        <end position="70"/>
    </location>
</feature>